<organism evidence="5 6">
    <name type="scientific">Dialister succinatiphilus YIT 11850</name>
    <dbReference type="NCBI Taxonomy" id="742743"/>
    <lineage>
        <taxon>Bacteria</taxon>
        <taxon>Bacillati</taxon>
        <taxon>Bacillota</taxon>
        <taxon>Negativicutes</taxon>
        <taxon>Veillonellales</taxon>
        <taxon>Veillonellaceae</taxon>
        <taxon>Dialister</taxon>
    </lineage>
</organism>
<keyword evidence="6" id="KW-1185">Reference proteome</keyword>
<dbReference type="SMART" id="SM00990">
    <property type="entry name" value="VRR_NUC"/>
    <property type="match status" value="1"/>
</dbReference>
<feature type="domain" description="VRR-NUC" evidence="4">
    <location>
        <begin position="3"/>
        <end position="83"/>
    </location>
</feature>
<proteinExistence type="predicted"/>
<dbReference type="STRING" id="742743.HMPREF9453_00577"/>
<gene>
    <name evidence="5" type="ORF">HMPREF9453_00577</name>
</gene>
<evidence type="ECO:0000259" key="4">
    <source>
        <dbReference type="SMART" id="SM00990"/>
    </source>
</evidence>
<dbReference type="GO" id="GO:0016788">
    <property type="term" value="F:hydrolase activity, acting on ester bonds"/>
    <property type="evidence" value="ECO:0007669"/>
    <property type="project" value="InterPro"/>
</dbReference>
<comment type="cofactor">
    <cofactor evidence="1">
        <name>Mg(2+)</name>
        <dbReference type="ChEBI" id="CHEBI:18420"/>
    </cofactor>
</comment>
<dbReference type="eggNOG" id="ENOG5032Y88">
    <property type="taxonomic scope" value="Bacteria"/>
</dbReference>
<accession>H1CYY9</accession>
<protein>
    <recommendedName>
        <fullName evidence="4">VRR-NUC domain-containing protein</fullName>
    </recommendedName>
</protein>
<evidence type="ECO:0000313" key="6">
    <source>
        <dbReference type="Proteomes" id="UP000003277"/>
    </source>
</evidence>
<dbReference type="GO" id="GO:0003676">
    <property type="term" value="F:nucleic acid binding"/>
    <property type="evidence" value="ECO:0007669"/>
    <property type="project" value="InterPro"/>
</dbReference>
<dbReference type="InterPro" id="IPR011856">
    <property type="entry name" value="tRNA_endonuc-like_dom_sf"/>
</dbReference>
<evidence type="ECO:0000256" key="3">
    <source>
        <dbReference type="ARBA" id="ARBA00022801"/>
    </source>
</evidence>
<keyword evidence="3" id="KW-0378">Hydrolase</keyword>
<keyword evidence="2" id="KW-0540">Nuclease</keyword>
<comment type="caution">
    <text evidence="5">The sequence shown here is derived from an EMBL/GenBank/DDBJ whole genome shotgun (WGS) entry which is preliminary data.</text>
</comment>
<dbReference type="AlphaFoldDB" id="H1CYY9"/>
<dbReference type="HOGENOM" id="CLU_161041_1_0_9"/>
<name>H1CYY9_9FIRM</name>
<sequence>MYREENQIERYLVLSTKKRGGLCFKLISPGNNGVPDRIVLLPGYVPMFIELKAPGKKPRPLQEAVMRMIQSTGCRCHVVWLDSMAAVDALMAGYDISQRRGGA</sequence>
<reference evidence="5 6" key="1">
    <citation type="submission" date="2011-11" db="EMBL/GenBank/DDBJ databases">
        <title>The Genome Sequence of Dialister succinatiphilus YIT 11850.</title>
        <authorList>
            <consortium name="The Broad Institute Genome Sequencing Platform"/>
            <person name="Earl A."/>
            <person name="Ward D."/>
            <person name="Feldgarden M."/>
            <person name="Gevers D."/>
            <person name="Morotomi M."/>
            <person name="Young S.K."/>
            <person name="Zeng Q."/>
            <person name="Gargeya S."/>
            <person name="Fitzgerald M."/>
            <person name="Haas B."/>
            <person name="Abouelleil A."/>
            <person name="Alvarado L."/>
            <person name="Arachchi H.M."/>
            <person name="Berlin A."/>
            <person name="Brown A."/>
            <person name="Chapman S.B."/>
            <person name="Dunbar C."/>
            <person name="Gearin G."/>
            <person name="Goldberg J."/>
            <person name="Griggs A."/>
            <person name="Gujja S."/>
            <person name="Heiman D."/>
            <person name="Howarth C."/>
            <person name="Lui A."/>
            <person name="MacDonald P.J.P."/>
            <person name="Montmayeur A."/>
            <person name="Murphy C."/>
            <person name="Neiman D."/>
            <person name="Pearson M."/>
            <person name="Priest M."/>
            <person name="Roberts A."/>
            <person name="Saif S."/>
            <person name="Shea T."/>
            <person name="Sisk P."/>
            <person name="Stolte C."/>
            <person name="Sykes S."/>
            <person name="Wortman J."/>
            <person name="Nusbaum C."/>
            <person name="Birren B."/>
        </authorList>
    </citation>
    <scope>NUCLEOTIDE SEQUENCE [LARGE SCALE GENOMIC DNA]</scope>
    <source>
        <strain evidence="5 6">YIT 11850</strain>
    </source>
</reference>
<dbReference type="GO" id="GO:0004518">
    <property type="term" value="F:nuclease activity"/>
    <property type="evidence" value="ECO:0007669"/>
    <property type="project" value="UniProtKB-KW"/>
</dbReference>
<evidence type="ECO:0000256" key="1">
    <source>
        <dbReference type="ARBA" id="ARBA00001946"/>
    </source>
</evidence>
<evidence type="ECO:0000313" key="5">
    <source>
        <dbReference type="EMBL" id="EHO63560.1"/>
    </source>
</evidence>
<dbReference type="Proteomes" id="UP000003277">
    <property type="component" value="Unassembled WGS sequence"/>
</dbReference>
<dbReference type="OrthoDB" id="6706702at2"/>
<dbReference type="EMBL" id="ADLT01000015">
    <property type="protein sequence ID" value="EHO63560.1"/>
    <property type="molecule type" value="Genomic_DNA"/>
</dbReference>
<dbReference type="RefSeq" id="WP_008859081.1">
    <property type="nucleotide sequence ID" value="NZ_JH591187.1"/>
</dbReference>
<dbReference type="InterPro" id="IPR014883">
    <property type="entry name" value="VRR_NUC"/>
</dbReference>
<evidence type="ECO:0000256" key="2">
    <source>
        <dbReference type="ARBA" id="ARBA00022722"/>
    </source>
</evidence>
<dbReference type="Gene3D" id="3.40.1350.10">
    <property type="match status" value="1"/>
</dbReference>